<reference evidence="8" key="2">
    <citation type="submission" date="2022-06" db="EMBL/GenBank/DDBJ databases">
        <title>Xiashengella guii gen. nov. sp. nov., a bacterium isolated form anaerobic digestion tank.</title>
        <authorList>
            <person name="Huang H."/>
        </authorList>
    </citation>
    <scope>NUCLEOTIDE SEQUENCE</scope>
    <source>
        <strain evidence="8">Ai-910</strain>
    </source>
</reference>
<keyword evidence="4 7" id="KW-0479">Metal-binding</keyword>
<dbReference type="GO" id="GO:0008781">
    <property type="term" value="F:N-acylneuraminate cytidylyltransferase activity"/>
    <property type="evidence" value="ECO:0007669"/>
    <property type="project" value="TreeGrafter"/>
</dbReference>
<dbReference type="PANTHER" id="PTHR21485">
    <property type="entry name" value="HAD SUPERFAMILY MEMBERS CMAS AND KDSC"/>
    <property type="match status" value="1"/>
</dbReference>
<proteinExistence type="inferred from homology"/>
<dbReference type="InterPro" id="IPR023214">
    <property type="entry name" value="HAD_sf"/>
</dbReference>
<comment type="subunit">
    <text evidence="3">Homotetramer.</text>
</comment>
<feature type="binding site" evidence="7">
    <location>
        <position position="19"/>
    </location>
    <ligand>
        <name>substrate</name>
    </ligand>
</feature>
<dbReference type="RefSeq" id="WP_250722161.1">
    <property type="nucleotide sequence ID" value="NZ_CP098400.1"/>
</dbReference>
<dbReference type="SFLD" id="SFLDS00003">
    <property type="entry name" value="Haloacid_Dehalogenase"/>
    <property type="match status" value="1"/>
</dbReference>
<reference evidence="8" key="1">
    <citation type="submission" date="2022-05" db="EMBL/GenBank/DDBJ databases">
        <authorList>
            <person name="Sun X."/>
        </authorList>
    </citation>
    <scope>NUCLEOTIDE SEQUENCE</scope>
    <source>
        <strain evidence="8">Ai-910</strain>
    </source>
</reference>
<evidence type="ECO:0000313" key="9">
    <source>
        <dbReference type="Proteomes" id="UP001056426"/>
    </source>
</evidence>
<dbReference type="Proteomes" id="UP001056426">
    <property type="component" value="Chromosome"/>
</dbReference>
<evidence type="ECO:0000256" key="5">
    <source>
        <dbReference type="ARBA" id="ARBA00022801"/>
    </source>
</evidence>
<evidence type="ECO:0000256" key="7">
    <source>
        <dbReference type="PIRSR" id="PIRSR006118-2"/>
    </source>
</evidence>
<dbReference type="InterPro" id="IPR050793">
    <property type="entry name" value="CMP-NeuNAc_synthase"/>
</dbReference>
<dbReference type="Pfam" id="PF08282">
    <property type="entry name" value="Hydrolase_3"/>
    <property type="match status" value="1"/>
</dbReference>
<accession>A0A9J6ZM08</accession>
<evidence type="ECO:0000256" key="2">
    <source>
        <dbReference type="ARBA" id="ARBA00005893"/>
    </source>
</evidence>
<protein>
    <submittedName>
        <fullName evidence="8">HAD hydrolase family protein</fullName>
    </submittedName>
</protein>
<dbReference type="FunFam" id="3.40.50.1000:FF:000029">
    <property type="entry name" value="3-deoxy-D-manno-octulosonate 8-phosphate phosphatase KdsC"/>
    <property type="match status" value="1"/>
</dbReference>
<keyword evidence="5 8" id="KW-0378">Hydrolase</keyword>
<evidence type="ECO:0000313" key="8">
    <source>
        <dbReference type="EMBL" id="URW78773.1"/>
    </source>
</evidence>
<dbReference type="InterPro" id="IPR010023">
    <property type="entry name" value="KdsC_fam"/>
</dbReference>
<feature type="binding site" evidence="7">
    <location>
        <position position="17"/>
    </location>
    <ligand>
        <name>Mg(2+)</name>
        <dbReference type="ChEBI" id="CHEBI:18420"/>
    </ligand>
</feature>
<dbReference type="PIRSF" id="PIRSF006118">
    <property type="entry name" value="KDO8-P_Ptase"/>
    <property type="match status" value="1"/>
</dbReference>
<dbReference type="SUPFAM" id="SSF56784">
    <property type="entry name" value="HAD-like"/>
    <property type="match status" value="1"/>
</dbReference>
<keyword evidence="6 7" id="KW-0460">Magnesium</keyword>
<dbReference type="EMBL" id="CP098400">
    <property type="protein sequence ID" value="URW78773.1"/>
    <property type="molecule type" value="Genomic_DNA"/>
</dbReference>
<dbReference type="PANTHER" id="PTHR21485:SF3">
    <property type="entry name" value="N-ACYLNEURAMINATE CYTIDYLYLTRANSFERASE"/>
    <property type="match status" value="1"/>
</dbReference>
<sequence length="171" mass="18988">MTNFKEDLMRVKAFAFDVDGVLSSEIVPISTSGEPIRTVNLKDSFAIQKAIKLGYPVAIITGGNSDSVRKRYSLLGVKDIYFSAARKVPEFNDWISRRDIKAEEVMYMGDDLPDCGVMKLVGVPVCPADAVVEVKSLCKYISDRKGGHGCVRDVIEQVLRAHGRWGSVMEW</sequence>
<dbReference type="GO" id="GO:0046872">
    <property type="term" value="F:metal ion binding"/>
    <property type="evidence" value="ECO:0007669"/>
    <property type="project" value="UniProtKB-KW"/>
</dbReference>
<dbReference type="GO" id="GO:0016788">
    <property type="term" value="F:hydrolase activity, acting on ester bonds"/>
    <property type="evidence" value="ECO:0007669"/>
    <property type="project" value="InterPro"/>
</dbReference>
<dbReference type="KEGG" id="alkq:M9189_07840"/>
<dbReference type="Gene3D" id="3.40.50.1000">
    <property type="entry name" value="HAD superfamily/HAD-like"/>
    <property type="match status" value="1"/>
</dbReference>
<evidence type="ECO:0000256" key="6">
    <source>
        <dbReference type="ARBA" id="ARBA00022842"/>
    </source>
</evidence>
<evidence type="ECO:0000256" key="4">
    <source>
        <dbReference type="ARBA" id="ARBA00022723"/>
    </source>
</evidence>
<dbReference type="NCBIfam" id="TIGR01670">
    <property type="entry name" value="KdsC-phosphatas"/>
    <property type="match status" value="1"/>
</dbReference>
<evidence type="ECO:0000256" key="1">
    <source>
        <dbReference type="ARBA" id="ARBA00001946"/>
    </source>
</evidence>
<comment type="cofactor">
    <cofactor evidence="1 7">
        <name>Mg(2+)</name>
        <dbReference type="ChEBI" id="CHEBI:18420"/>
    </cofactor>
</comment>
<dbReference type="SFLD" id="SFLDG01136">
    <property type="entry name" value="C1.6:_Phosphoserine_Phosphatas"/>
    <property type="match status" value="1"/>
</dbReference>
<keyword evidence="9" id="KW-1185">Reference proteome</keyword>
<dbReference type="SFLD" id="SFLDG01138">
    <property type="entry name" value="C1.6.2:_Deoxy-d-mannose-octulo"/>
    <property type="match status" value="1"/>
</dbReference>
<name>A0A9J6ZM08_9BACT</name>
<gene>
    <name evidence="8" type="ORF">M9189_07840</name>
</gene>
<feature type="binding site" evidence="7">
    <location>
        <position position="110"/>
    </location>
    <ligand>
        <name>Mg(2+)</name>
        <dbReference type="ChEBI" id="CHEBI:18420"/>
    </ligand>
</feature>
<dbReference type="AlphaFoldDB" id="A0A9J6ZM08"/>
<comment type="similarity">
    <text evidence="2">Belongs to the KdsC family.</text>
</comment>
<organism evidence="8 9">
    <name type="scientific">Xiashengella succiniciproducens</name>
    <dbReference type="NCBI Taxonomy" id="2949635"/>
    <lineage>
        <taxon>Bacteria</taxon>
        <taxon>Pseudomonadati</taxon>
        <taxon>Bacteroidota</taxon>
        <taxon>Bacteroidia</taxon>
        <taxon>Marinilabiliales</taxon>
        <taxon>Marinilabiliaceae</taxon>
        <taxon>Xiashengella</taxon>
    </lineage>
</organism>
<dbReference type="InterPro" id="IPR036412">
    <property type="entry name" value="HAD-like_sf"/>
</dbReference>
<evidence type="ECO:0000256" key="3">
    <source>
        <dbReference type="ARBA" id="ARBA00011881"/>
    </source>
</evidence>